<dbReference type="PROSITE" id="PS50850">
    <property type="entry name" value="MFS"/>
    <property type="match status" value="1"/>
</dbReference>
<name>A0ABU3WQ88_9NOCA</name>
<feature type="domain" description="Major facilitator superfamily (MFS) profile" evidence="7">
    <location>
        <begin position="41"/>
        <end position="433"/>
    </location>
</feature>
<feature type="transmembrane region" description="Helical" evidence="6">
    <location>
        <begin position="42"/>
        <end position="65"/>
    </location>
</feature>
<feature type="transmembrane region" description="Helical" evidence="6">
    <location>
        <begin position="253"/>
        <end position="278"/>
    </location>
</feature>
<dbReference type="Proteomes" id="UP001275440">
    <property type="component" value="Unassembled WGS sequence"/>
</dbReference>
<feature type="transmembrane region" description="Helical" evidence="6">
    <location>
        <begin position="108"/>
        <end position="127"/>
    </location>
</feature>
<keyword evidence="3 6" id="KW-1133">Transmembrane helix</keyword>
<comment type="caution">
    <text evidence="8">The sequence shown here is derived from an EMBL/GenBank/DDBJ whole genome shotgun (WGS) entry which is preliminary data.</text>
</comment>
<dbReference type="SUPFAM" id="SSF103473">
    <property type="entry name" value="MFS general substrate transporter"/>
    <property type="match status" value="1"/>
</dbReference>
<evidence type="ECO:0000256" key="6">
    <source>
        <dbReference type="SAM" id="Phobius"/>
    </source>
</evidence>
<dbReference type="PANTHER" id="PTHR23534">
    <property type="entry name" value="MFS PERMEASE"/>
    <property type="match status" value="1"/>
</dbReference>
<gene>
    <name evidence="8" type="ORF">F8M49_13720</name>
</gene>
<dbReference type="PANTHER" id="PTHR23534:SF1">
    <property type="entry name" value="MAJOR FACILITATOR SUPERFAMILY PROTEIN"/>
    <property type="match status" value="1"/>
</dbReference>
<feature type="transmembrane region" description="Helical" evidence="6">
    <location>
        <begin position="77"/>
        <end position="96"/>
    </location>
</feature>
<dbReference type="Gene3D" id="1.20.1250.20">
    <property type="entry name" value="MFS general substrate transporter like domains"/>
    <property type="match status" value="2"/>
</dbReference>
<keyword evidence="4 6" id="KW-0472">Membrane</keyword>
<comment type="subcellular location">
    <subcellularLocation>
        <location evidence="1">Cell membrane</location>
        <topology evidence="1">Multi-pass membrane protein</topology>
    </subcellularLocation>
</comment>
<evidence type="ECO:0000259" key="7">
    <source>
        <dbReference type="PROSITE" id="PS50850"/>
    </source>
</evidence>
<proteinExistence type="predicted"/>
<dbReference type="InterPro" id="IPR036259">
    <property type="entry name" value="MFS_trans_sf"/>
</dbReference>
<evidence type="ECO:0000256" key="1">
    <source>
        <dbReference type="ARBA" id="ARBA00004651"/>
    </source>
</evidence>
<dbReference type="InterPro" id="IPR011701">
    <property type="entry name" value="MFS"/>
</dbReference>
<keyword evidence="2 6" id="KW-0812">Transmembrane</keyword>
<feature type="transmembrane region" description="Helical" evidence="6">
    <location>
        <begin position="344"/>
        <end position="372"/>
    </location>
</feature>
<accession>A0ABU3WQ88</accession>
<dbReference type="InterPro" id="IPR020846">
    <property type="entry name" value="MFS_dom"/>
</dbReference>
<dbReference type="EMBL" id="WBMO01000001">
    <property type="protein sequence ID" value="MDV2476136.1"/>
    <property type="molecule type" value="Genomic_DNA"/>
</dbReference>
<dbReference type="Pfam" id="PF07690">
    <property type="entry name" value="MFS_1"/>
    <property type="match status" value="1"/>
</dbReference>
<sequence>MKASSSGARARRSTSVSRSDARTADVTVPDEAERRRVQKRTLIVVVVSQVLGGAGLAAGITVGALLAQQMLGSDSLAGLPTALFTLGSALAALLVGRITQARGRRIGLGLGFGAGGLGAIGVVLAAMSDSVPLLFISLFVYGAGTATNLQARYAGTDLAPAARRGTAISVAMVSTTLGAVAGPNLVEPLGDFATQLGLPALSGPFLLAAIAYLAAGAALFTLLRPDPFLLARRIELATATTTSADAVTARVGVGAYVGATVMVLTQVAMIAIMTMTPVHMRAHHHGLGDVGLVIGIHVGAMYLPSLVTGVLVDKVGRLPMAAASGVTLLLAGVTAALAPGDSLTLLIVALALLGIGWNFGLISGTALVVDATVPENRPRTQGRIDVLIALAGAGGGALSGVVMSATDFATLSLGGGILALILIPVLFWARRDRRATLEPAPH</sequence>
<evidence type="ECO:0000256" key="3">
    <source>
        <dbReference type="ARBA" id="ARBA00022989"/>
    </source>
</evidence>
<feature type="region of interest" description="Disordered" evidence="5">
    <location>
        <begin position="1"/>
        <end position="32"/>
    </location>
</feature>
<reference evidence="8 9" key="1">
    <citation type="submission" date="2019-10" db="EMBL/GenBank/DDBJ databases">
        <title>Draft Genome Assembly of Rhodococcus zopfii DSM44189.</title>
        <authorList>
            <person name="Sutton J.M."/>
            <person name="Akob D.M."/>
            <person name="Bushman T.J."/>
        </authorList>
    </citation>
    <scope>NUCLEOTIDE SEQUENCE [LARGE SCALE GENOMIC DNA]</scope>
    <source>
        <strain evidence="8 9">DSM 44189</strain>
    </source>
</reference>
<evidence type="ECO:0000313" key="9">
    <source>
        <dbReference type="Proteomes" id="UP001275440"/>
    </source>
</evidence>
<evidence type="ECO:0000256" key="2">
    <source>
        <dbReference type="ARBA" id="ARBA00022692"/>
    </source>
</evidence>
<feature type="transmembrane region" description="Helical" evidence="6">
    <location>
        <begin position="290"/>
        <end position="311"/>
    </location>
</feature>
<feature type="transmembrane region" description="Helical" evidence="6">
    <location>
        <begin position="384"/>
        <end position="402"/>
    </location>
</feature>
<feature type="transmembrane region" description="Helical" evidence="6">
    <location>
        <begin position="205"/>
        <end position="223"/>
    </location>
</feature>
<feature type="transmembrane region" description="Helical" evidence="6">
    <location>
        <begin position="133"/>
        <end position="154"/>
    </location>
</feature>
<feature type="transmembrane region" description="Helical" evidence="6">
    <location>
        <begin position="318"/>
        <end position="338"/>
    </location>
</feature>
<evidence type="ECO:0000256" key="5">
    <source>
        <dbReference type="SAM" id="MobiDB-lite"/>
    </source>
</evidence>
<feature type="compositionally biased region" description="Low complexity" evidence="5">
    <location>
        <begin position="1"/>
        <end position="18"/>
    </location>
</feature>
<feature type="transmembrane region" description="Helical" evidence="6">
    <location>
        <begin position="408"/>
        <end position="429"/>
    </location>
</feature>
<evidence type="ECO:0000313" key="8">
    <source>
        <dbReference type="EMBL" id="MDV2476136.1"/>
    </source>
</evidence>
<organism evidence="8 9">
    <name type="scientific">Rhodococcus zopfii</name>
    <dbReference type="NCBI Taxonomy" id="43772"/>
    <lineage>
        <taxon>Bacteria</taxon>
        <taxon>Bacillati</taxon>
        <taxon>Actinomycetota</taxon>
        <taxon>Actinomycetes</taxon>
        <taxon>Mycobacteriales</taxon>
        <taxon>Nocardiaceae</taxon>
        <taxon>Rhodococcus</taxon>
    </lineage>
</organism>
<protein>
    <submittedName>
        <fullName evidence="8">MFS transporter</fullName>
    </submittedName>
</protein>
<evidence type="ECO:0000256" key="4">
    <source>
        <dbReference type="ARBA" id="ARBA00023136"/>
    </source>
</evidence>
<feature type="transmembrane region" description="Helical" evidence="6">
    <location>
        <begin position="166"/>
        <end position="185"/>
    </location>
</feature>
<keyword evidence="9" id="KW-1185">Reference proteome</keyword>